<dbReference type="InterPro" id="IPR036514">
    <property type="entry name" value="SGNH_hydro_sf"/>
</dbReference>
<sequence length="382" mass="43279">MEEKTLEWKLGWYHNCDDYRALPFTFPELTEVVQATLNLNGDGIRLGLSNLYGEKDLIFQKVEAATDEKFHVKQKVTFAGIEQATVIKGTTLKSDPVHLQVKAGMKLYLKLSSKSVQTYADFCCTYDTTLTNANFVRRYASTPHLHHSMDARRGWFCLNEIEVLTDSQPAVVNITGDSLVEMGQISTSLAEIVYQKRPGKIVFANTGISGGRLLHDAPQDEPLYQTFGPSLLRRAATEAQKLMPVLTIAFIGSNDLIMPLVSKEALQQQIDINDFADGIIQLKKVLQRNHSRLLLGTLLPFSLGHGSVPHSNIYTQTLNKRQEINRYLRRLPETFDSSQLVEDDKQRLQSRYDFGDHLHLNKRGGQKIATAIWDRIQEEKIF</sequence>
<evidence type="ECO:0000313" key="2">
    <source>
        <dbReference type="Proteomes" id="UP000051621"/>
    </source>
</evidence>
<name>A0A0R1M2A1_9LACO</name>
<organism evidence="1 2">
    <name type="scientific">Liquorilactobacillus capillatus DSM 19910</name>
    <dbReference type="NCBI Taxonomy" id="1423731"/>
    <lineage>
        <taxon>Bacteria</taxon>
        <taxon>Bacillati</taxon>
        <taxon>Bacillota</taxon>
        <taxon>Bacilli</taxon>
        <taxon>Lactobacillales</taxon>
        <taxon>Lactobacillaceae</taxon>
        <taxon>Liquorilactobacillus</taxon>
    </lineage>
</organism>
<dbReference type="EMBL" id="AZEF01000016">
    <property type="protein sequence ID" value="KRL02159.1"/>
    <property type="molecule type" value="Genomic_DNA"/>
</dbReference>
<keyword evidence="2" id="KW-1185">Reference proteome</keyword>
<dbReference type="SUPFAM" id="SSF52266">
    <property type="entry name" value="SGNH hydrolase"/>
    <property type="match status" value="1"/>
</dbReference>
<dbReference type="Proteomes" id="UP000051621">
    <property type="component" value="Unassembled WGS sequence"/>
</dbReference>
<dbReference type="PATRIC" id="fig|1423731.3.peg.946"/>
<reference evidence="1 2" key="1">
    <citation type="journal article" date="2015" name="Genome Announc.">
        <title>Expanding the biotechnology potential of lactobacilli through comparative genomics of 213 strains and associated genera.</title>
        <authorList>
            <person name="Sun Z."/>
            <person name="Harris H.M."/>
            <person name="McCann A."/>
            <person name="Guo C."/>
            <person name="Argimon S."/>
            <person name="Zhang W."/>
            <person name="Yang X."/>
            <person name="Jeffery I.B."/>
            <person name="Cooney J.C."/>
            <person name="Kagawa T.F."/>
            <person name="Liu W."/>
            <person name="Song Y."/>
            <person name="Salvetti E."/>
            <person name="Wrobel A."/>
            <person name="Rasinkangas P."/>
            <person name="Parkhill J."/>
            <person name="Rea M.C."/>
            <person name="O'Sullivan O."/>
            <person name="Ritari J."/>
            <person name="Douillard F.P."/>
            <person name="Paul Ross R."/>
            <person name="Yang R."/>
            <person name="Briner A.E."/>
            <person name="Felis G.E."/>
            <person name="de Vos W.M."/>
            <person name="Barrangou R."/>
            <person name="Klaenhammer T.R."/>
            <person name="Caufield P.W."/>
            <person name="Cui Y."/>
            <person name="Zhang H."/>
            <person name="O'Toole P.W."/>
        </authorList>
    </citation>
    <scope>NUCLEOTIDE SEQUENCE [LARGE SCALE GENOMIC DNA]</scope>
    <source>
        <strain evidence="1 2">DSM 19910</strain>
    </source>
</reference>
<dbReference type="STRING" id="1423731.FC81_GL000922"/>
<evidence type="ECO:0000313" key="1">
    <source>
        <dbReference type="EMBL" id="KRL02159.1"/>
    </source>
</evidence>
<accession>A0A0R1M2A1</accession>
<dbReference type="Gene3D" id="3.40.50.1110">
    <property type="entry name" value="SGNH hydrolase"/>
    <property type="match status" value="1"/>
</dbReference>
<dbReference type="AlphaFoldDB" id="A0A0R1M2A1"/>
<protein>
    <recommendedName>
        <fullName evidence="3">SGNH hydrolase-type esterase domain-containing protein</fullName>
    </recommendedName>
</protein>
<evidence type="ECO:0008006" key="3">
    <source>
        <dbReference type="Google" id="ProtNLM"/>
    </source>
</evidence>
<dbReference type="PANTHER" id="PTHR43784">
    <property type="entry name" value="GDSL-LIKE LIPASE/ACYLHYDROLASE, PUTATIVE (AFU_ORTHOLOGUE AFUA_2G00820)-RELATED"/>
    <property type="match status" value="1"/>
</dbReference>
<dbReference type="InterPro" id="IPR053140">
    <property type="entry name" value="GDSL_Rv0518-like"/>
</dbReference>
<proteinExistence type="predicted"/>
<comment type="caution">
    <text evidence="1">The sequence shown here is derived from an EMBL/GenBank/DDBJ whole genome shotgun (WGS) entry which is preliminary data.</text>
</comment>
<gene>
    <name evidence="1" type="ORF">FC81_GL000922</name>
</gene>
<dbReference type="PANTHER" id="PTHR43784:SF2">
    <property type="entry name" value="GDSL-LIKE LIPASE_ACYLHYDROLASE, PUTATIVE (AFU_ORTHOLOGUE AFUA_2G00820)-RELATED"/>
    <property type="match status" value="1"/>
</dbReference>